<keyword evidence="4 8" id="KW-0808">Transferase</keyword>
<evidence type="ECO:0000256" key="5">
    <source>
        <dbReference type="ARBA" id="ARBA00022692"/>
    </source>
</evidence>
<dbReference type="NCBIfam" id="TIGR00751">
    <property type="entry name" value="menA"/>
    <property type="match status" value="1"/>
</dbReference>
<keyword evidence="2 8" id="KW-0474">Menaquinone biosynthesis</keyword>
<comment type="pathway">
    <text evidence="8">Quinol/quinone metabolism; menaquinone biosynthesis; menaquinol from 1,4-dihydroxy-2-naphthoate: step 1/2.</text>
</comment>
<feature type="transmembrane region" description="Helical" evidence="8">
    <location>
        <begin position="401"/>
        <end position="427"/>
    </location>
</feature>
<evidence type="ECO:0000256" key="8">
    <source>
        <dbReference type="HAMAP-Rule" id="MF_01937"/>
    </source>
</evidence>
<evidence type="ECO:0000313" key="9">
    <source>
        <dbReference type="EMBL" id="HIQ29736.1"/>
    </source>
</evidence>
<dbReference type="InterPro" id="IPR026046">
    <property type="entry name" value="UBIAD1"/>
</dbReference>
<dbReference type="GO" id="GO:0042371">
    <property type="term" value="P:vitamin K biosynthetic process"/>
    <property type="evidence" value="ECO:0007669"/>
    <property type="project" value="TreeGrafter"/>
</dbReference>
<feature type="transmembrane region" description="Helical" evidence="8">
    <location>
        <begin position="165"/>
        <end position="182"/>
    </location>
</feature>
<feature type="transmembrane region" description="Helical" evidence="8">
    <location>
        <begin position="275"/>
        <end position="295"/>
    </location>
</feature>
<evidence type="ECO:0000256" key="6">
    <source>
        <dbReference type="ARBA" id="ARBA00022989"/>
    </source>
</evidence>
<proteinExistence type="inferred from homology"/>
<dbReference type="UniPathway" id="UPA00079">
    <property type="reaction ID" value="UER00168"/>
</dbReference>
<dbReference type="InterPro" id="IPR000537">
    <property type="entry name" value="UbiA_prenyltransferase"/>
</dbReference>
<feature type="transmembrane region" description="Helical" evidence="8">
    <location>
        <begin position="140"/>
        <end position="159"/>
    </location>
</feature>
<evidence type="ECO:0000256" key="3">
    <source>
        <dbReference type="ARBA" id="ARBA00022475"/>
    </source>
</evidence>
<feature type="transmembrane region" description="Helical" evidence="8">
    <location>
        <begin position="216"/>
        <end position="240"/>
    </location>
</feature>
<comment type="similarity">
    <text evidence="8">Belongs to the MenA family. Type 1 subfamily.</text>
</comment>
<dbReference type="Proteomes" id="UP000608579">
    <property type="component" value="Unassembled WGS sequence"/>
</dbReference>
<dbReference type="SUPFAM" id="SSF50475">
    <property type="entry name" value="FMN-binding split barrel"/>
    <property type="match status" value="1"/>
</dbReference>
<gene>
    <name evidence="8 9" type="primary">menA</name>
    <name evidence="9" type="ORF">EYH45_04145</name>
</gene>
<comment type="subcellular location">
    <subcellularLocation>
        <location evidence="1 8">Cell membrane</location>
        <topology evidence="1 8">Multi-pass membrane protein</topology>
    </subcellularLocation>
</comment>
<dbReference type="EMBL" id="DQVM01000078">
    <property type="protein sequence ID" value="HIQ29736.1"/>
    <property type="molecule type" value="Genomic_DNA"/>
</dbReference>
<feature type="transmembrane region" description="Helical" evidence="8">
    <location>
        <begin position="301"/>
        <end position="322"/>
    </location>
</feature>
<evidence type="ECO:0000256" key="2">
    <source>
        <dbReference type="ARBA" id="ARBA00022428"/>
    </source>
</evidence>
<dbReference type="PANTHER" id="PTHR13929">
    <property type="entry name" value="1,4-DIHYDROXY-2-NAPHTHOATE OCTAPRENYLTRANSFERASE"/>
    <property type="match status" value="1"/>
</dbReference>
<comment type="function">
    <text evidence="8">Conversion of 1,4-dihydroxy-2-naphthoate (DHNA) to demethylmenaquinone (DMK).</text>
</comment>
<dbReference type="InterPro" id="IPR044878">
    <property type="entry name" value="UbiA_sf"/>
</dbReference>
<dbReference type="GO" id="GO:0009234">
    <property type="term" value="P:menaquinone biosynthetic process"/>
    <property type="evidence" value="ECO:0007669"/>
    <property type="project" value="UniProtKB-UniRule"/>
</dbReference>
<dbReference type="InterPro" id="IPR004657">
    <property type="entry name" value="MenA"/>
</dbReference>
<organism evidence="9 10">
    <name type="scientific">Caldiarchaeum subterraneum</name>
    <dbReference type="NCBI Taxonomy" id="311458"/>
    <lineage>
        <taxon>Archaea</taxon>
        <taxon>Nitrososphaerota</taxon>
        <taxon>Candidatus Caldarchaeales</taxon>
        <taxon>Candidatus Caldarchaeaceae</taxon>
        <taxon>Candidatus Caldarchaeum</taxon>
    </lineage>
</organism>
<feature type="transmembrane region" description="Helical" evidence="8">
    <location>
        <begin position="354"/>
        <end position="381"/>
    </location>
</feature>
<keyword evidence="6 8" id="KW-1133">Transmembrane helix</keyword>
<keyword evidence="5 8" id="KW-0812">Transmembrane</keyword>
<dbReference type="EC" id="2.5.1.74" evidence="8"/>
<sequence>MDVQQYDEAIVTYVDDDGYPFSYPTGFKDENGKIILEKTNLREGTYVSILFNHITPLPSGGYTDRRYAVLWGRLVFEGGRAVLNPSRSYGWDEKKIHFVQYCEESVPRAKRYLRMLEEKIGRPVKPAISAFQLFFRATRLPFVIATIVPVLLGAAVAAYHGFLDWILLLLTLIGAVSIHLGLNMANDYFDTKLGADEVNKTPTPFSGGSRVMQYGLLSPSAVISISSLFYVIGIGIGLYLAFTRGLIPILSLLLLGFLLSFFYTSPPLKLAYRGVGELAVGTGFGPVIVLGSYYVQAQSFHAAPLLASIPIGILIALILYINEIPDREADARAGKNTIVVRLAEKNKVMKLYKILLAAVYASIILAVVTAYAPVTTLLALLTIPTAVKTFKMINQSYGNPYFMIPGLASNIKLATVTGILLTVGYAIPAAAQMIIP</sequence>
<dbReference type="HAMAP" id="MF_01937">
    <property type="entry name" value="MenA_1"/>
    <property type="match status" value="1"/>
</dbReference>
<comment type="caution">
    <text evidence="9">The sequence shown here is derived from an EMBL/GenBank/DDBJ whole genome shotgun (WGS) entry which is preliminary data.</text>
</comment>
<dbReference type="PANTHER" id="PTHR13929:SF0">
    <property type="entry name" value="UBIA PRENYLTRANSFERASE DOMAIN-CONTAINING PROTEIN 1"/>
    <property type="match status" value="1"/>
</dbReference>
<evidence type="ECO:0000256" key="1">
    <source>
        <dbReference type="ARBA" id="ARBA00004651"/>
    </source>
</evidence>
<keyword evidence="3 8" id="KW-1003">Cell membrane</keyword>
<name>A0A832ZWG9_CALS0</name>
<evidence type="ECO:0000313" key="10">
    <source>
        <dbReference type="Proteomes" id="UP000608579"/>
    </source>
</evidence>
<keyword evidence="7 8" id="KW-0472">Membrane</keyword>
<evidence type="ECO:0000256" key="7">
    <source>
        <dbReference type="ARBA" id="ARBA00023136"/>
    </source>
</evidence>
<dbReference type="AlphaFoldDB" id="A0A832ZWG9"/>
<dbReference type="CDD" id="cd13962">
    <property type="entry name" value="PT_UbiA_UBIAD1"/>
    <property type="match status" value="1"/>
</dbReference>
<dbReference type="Pfam" id="PF01040">
    <property type="entry name" value="UbiA"/>
    <property type="match status" value="1"/>
</dbReference>
<evidence type="ECO:0000256" key="4">
    <source>
        <dbReference type="ARBA" id="ARBA00022679"/>
    </source>
</evidence>
<accession>A0A832ZWG9</accession>
<dbReference type="GO" id="GO:0005886">
    <property type="term" value="C:plasma membrane"/>
    <property type="evidence" value="ECO:0007669"/>
    <property type="project" value="UniProtKB-SubCell"/>
</dbReference>
<dbReference type="GO" id="GO:0046428">
    <property type="term" value="F:1,4-dihydroxy-2-naphthoate polyprenyltransferase activity"/>
    <property type="evidence" value="ECO:0007669"/>
    <property type="project" value="UniProtKB-UniRule"/>
</dbReference>
<feature type="transmembrane region" description="Helical" evidence="8">
    <location>
        <begin position="246"/>
        <end position="263"/>
    </location>
</feature>
<reference evidence="9" key="1">
    <citation type="journal article" date="2020" name="ISME J.">
        <title>Gammaproteobacteria mediating utilization of methyl-, sulfur- and petroleum organic compounds in deep ocean hydrothermal plumes.</title>
        <authorList>
            <person name="Zhou Z."/>
            <person name="Liu Y."/>
            <person name="Pan J."/>
            <person name="Cron B.R."/>
            <person name="Toner B.M."/>
            <person name="Anantharaman K."/>
            <person name="Breier J.A."/>
            <person name="Dick G.J."/>
            <person name="Li M."/>
        </authorList>
    </citation>
    <scope>NUCLEOTIDE SEQUENCE</scope>
    <source>
        <strain evidence="9">SZUA-1515</strain>
    </source>
</reference>
<protein>
    <recommendedName>
        <fullName evidence="8">1,4-dihydroxy-2-naphthoate octaprenyltransferase</fullName>
        <shortName evidence="8">DHNA-octaprenyltransferase</shortName>
        <ecNumber evidence="8">2.5.1.74</ecNumber>
    </recommendedName>
</protein>
<comment type="catalytic activity">
    <reaction evidence="8">
        <text>an all-trans-polyprenyl diphosphate + 1,4-dihydroxy-2-naphthoate + H(+) = a 2-demethylmenaquinol + CO2 + diphosphate</text>
        <dbReference type="Rhea" id="RHEA:26478"/>
        <dbReference type="Rhea" id="RHEA-COMP:9563"/>
        <dbReference type="Rhea" id="RHEA-COMP:9564"/>
        <dbReference type="ChEBI" id="CHEBI:11173"/>
        <dbReference type="ChEBI" id="CHEBI:15378"/>
        <dbReference type="ChEBI" id="CHEBI:16526"/>
        <dbReference type="ChEBI" id="CHEBI:33019"/>
        <dbReference type="ChEBI" id="CHEBI:55437"/>
        <dbReference type="ChEBI" id="CHEBI:58914"/>
        <dbReference type="EC" id="2.5.1.74"/>
    </reaction>
</comment>
<dbReference type="Gene3D" id="1.10.357.140">
    <property type="entry name" value="UbiA prenyltransferase"/>
    <property type="match status" value="1"/>
</dbReference>